<keyword evidence="11 17" id="KW-0472">Membrane</keyword>
<evidence type="ECO:0000256" key="7">
    <source>
        <dbReference type="ARBA" id="ARBA00022679"/>
    </source>
</evidence>
<dbReference type="GO" id="GO:0046474">
    <property type="term" value="P:glycerophospholipid biosynthetic process"/>
    <property type="evidence" value="ECO:0007669"/>
    <property type="project" value="TreeGrafter"/>
</dbReference>
<dbReference type="PANTHER" id="PTHR14269:SF62">
    <property type="entry name" value="CDP-DIACYLGLYCEROL--GLYCEROL-3-PHOSPHATE 3-PHOSPHATIDYLTRANSFERASE 1, CHLOROPLASTIC"/>
    <property type="match status" value="1"/>
</dbReference>
<dbReference type="GO" id="GO:0008444">
    <property type="term" value="F:CDP-diacylglycerol-glycerol-3-phosphate 3-phosphatidyltransferase activity"/>
    <property type="evidence" value="ECO:0007669"/>
    <property type="project" value="UniProtKB-UniRule"/>
</dbReference>
<evidence type="ECO:0000256" key="11">
    <source>
        <dbReference type="ARBA" id="ARBA00023136"/>
    </source>
</evidence>
<evidence type="ECO:0000256" key="9">
    <source>
        <dbReference type="ARBA" id="ARBA00022989"/>
    </source>
</evidence>
<comment type="similarity">
    <text evidence="3 16">Belongs to the CDP-alcohol phosphatidyltransferase class-I family.</text>
</comment>
<accession>A0A852V671</accession>
<dbReference type="PROSITE" id="PS00379">
    <property type="entry name" value="CDP_ALCOHOL_P_TRANSF"/>
    <property type="match status" value="1"/>
</dbReference>
<evidence type="ECO:0000256" key="15">
    <source>
        <dbReference type="NCBIfam" id="TIGR00560"/>
    </source>
</evidence>
<dbReference type="Pfam" id="PF01066">
    <property type="entry name" value="CDP-OH_P_transf"/>
    <property type="match status" value="1"/>
</dbReference>
<dbReference type="InterPro" id="IPR043130">
    <property type="entry name" value="CDP-OH_PTrfase_TM_dom"/>
</dbReference>
<evidence type="ECO:0000256" key="10">
    <source>
        <dbReference type="ARBA" id="ARBA00023098"/>
    </source>
</evidence>
<evidence type="ECO:0000256" key="1">
    <source>
        <dbReference type="ARBA" id="ARBA00004141"/>
    </source>
</evidence>
<keyword evidence="10" id="KW-0443">Lipid metabolism</keyword>
<keyword evidence="13" id="KW-1208">Phospholipid metabolism</keyword>
<evidence type="ECO:0000256" key="2">
    <source>
        <dbReference type="ARBA" id="ARBA00005042"/>
    </source>
</evidence>
<dbReference type="Gene3D" id="1.20.120.1760">
    <property type="match status" value="1"/>
</dbReference>
<feature type="transmembrane region" description="Helical" evidence="17">
    <location>
        <begin position="43"/>
        <end position="63"/>
    </location>
</feature>
<evidence type="ECO:0000256" key="8">
    <source>
        <dbReference type="ARBA" id="ARBA00022692"/>
    </source>
</evidence>
<dbReference type="InterPro" id="IPR050324">
    <property type="entry name" value="CDP-alcohol_PTase-I"/>
</dbReference>
<evidence type="ECO:0000256" key="3">
    <source>
        <dbReference type="ARBA" id="ARBA00010441"/>
    </source>
</evidence>
<comment type="subcellular location">
    <subcellularLocation>
        <location evidence="1">Membrane</location>
        <topology evidence="1">Multi-pass membrane protein</topology>
    </subcellularLocation>
</comment>
<dbReference type="EC" id="2.7.8.5" evidence="4 15"/>
<evidence type="ECO:0000256" key="13">
    <source>
        <dbReference type="ARBA" id="ARBA00023264"/>
    </source>
</evidence>
<keyword evidence="7 16" id="KW-0808">Transferase</keyword>
<dbReference type="PIRSF" id="PIRSF000847">
    <property type="entry name" value="Phos_ph_gly_syn"/>
    <property type="match status" value="1"/>
</dbReference>
<dbReference type="PANTHER" id="PTHR14269">
    <property type="entry name" value="CDP-DIACYLGLYCEROL--GLYCEROL-3-PHOSPHATE 3-PHOSPHATIDYLTRANSFERASE-RELATED"/>
    <property type="match status" value="1"/>
</dbReference>
<protein>
    <recommendedName>
        <fullName evidence="5 15">CDP-diacylglycerol--glycerol-3-phosphate 3-phosphatidyltransferase</fullName>
        <ecNumber evidence="4 15">2.7.8.5</ecNumber>
    </recommendedName>
</protein>
<dbReference type="InterPro" id="IPR000462">
    <property type="entry name" value="CDP-OH_P_trans"/>
</dbReference>
<evidence type="ECO:0000313" key="18">
    <source>
        <dbReference type="EMBL" id="NYF88498.1"/>
    </source>
</evidence>
<comment type="caution">
    <text evidence="18">The sequence shown here is derived from an EMBL/GenBank/DDBJ whole genome shotgun (WGS) entry which is preliminary data.</text>
</comment>
<keyword evidence="9 17" id="KW-1133">Transmembrane helix</keyword>
<comment type="pathway">
    <text evidence="2">Phospholipid metabolism; phosphatidylglycerol biosynthesis; phosphatidylglycerol from CDP-diacylglycerol: step 1/2.</text>
</comment>
<dbReference type="InterPro" id="IPR048254">
    <property type="entry name" value="CDP_ALCOHOL_P_TRANSF_CS"/>
</dbReference>
<feature type="transmembrane region" description="Helical" evidence="17">
    <location>
        <begin position="168"/>
        <end position="197"/>
    </location>
</feature>
<dbReference type="InterPro" id="IPR004570">
    <property type="entry name" value="Phosphatidylglycerol_P_synth"/>
</dbReference>
<evidence type="ECO:0000256" key="4">
    <source>
        <dbReference type="ARBA" id="ARBA00013170"/>
    </source>
</evidence>
<evidence type="ECO:0000256" key="17">
    <source>
        <dbReference type="SAM" id="Phobius"/>
    </source>
</evidence>
<organism evidence="18 19">
    <name type="scientific">Tunturiibacter lichenicola</name>
    <dbReference type="NCBI Taxonomy" id="2051959"/>
    <lineage>
        <taxon>Bacteria</taxon>
        <taxon>Pseudomonadati</taxon>
        <taxon>Acidobacteriota</taxon>
        <taxon>Terriglobia</taxon>
        <taxon>Terriglobales</taxon>
        <taxon>Acidobacteriaceae</taxon>
        <taxon>Tunturiibacter</taxon>
    </lineage>
</organism>
<keyword evidence="12" id="KW-0594">Phospholipid biosynthesis</keyword>
<comment type="catalytic activity">
    <reaction evidence="14">
        <text>a CDP-1,2-diacyl-sn-glycerol + sn-glycerol 3-phosphate = a 1,2-diacyl-sn-glycero-3-phospho-(1'-sn-glycero-3'-phosphate) + CMP + H(+)</text>
        <dbReference type="Rhea" id="RHEA:12593"/>
        <dbReference type="ChEBI" id="CHEBI:15378"/>
        <dbReference type="ChEBI" id="CHEBI:57597"/>
        <dbReference type="ChEBI" id="CHEBI:58332"/>
        <dbReference type="ChEBI" id="CHEBI:60110"/>
        <dbReference type="ChEBI" id="CHEBI:60377"/>
        <dbReference type="EC" id="2.7.8.5"/>
    </reaction>
</comment>
<proteinExistence type="inferred from homology"/>
<evidence type="ECO:0000256" key="6">
    <source>
        <dbReference type="ARBA" id="ARBA00022516"/>
    </source>
</evidence>
<evidence type="ECO:0000313" key="19">
    <source>
        <dbReference type="Proteomes" id="UP000564385"/>
    </source>
</evidence>
<evidence type="ECO:0000256" key="5">
    <source>
        <dbReference type="ARBA" id="ARBA00014944"/>
    </source>
</evidence>
<keyword evidence="8 17" id="KW-0812">Transmembrane</keyword>
<keyword evidence="6" id="KW-0444">Lipid biosynthesis</keyword>
<reference evidence="18 19" key="1">
    <citation type="submission" date="2020-07" db="EMBL/GenBank/DDBJ databases">
        <title>Genomic Encyclopedia of Type Strains, Phase IV (KMG-V): Genome sequencing to study the core and pangenomes of soil and plant-associated prokaryotes.</title>
        <authorList>
            <person name="Whitman W."/>
        </authorList>
    </citation>
    <scope>NUCLEOTIDE SEQUENCE [LARGE SCALE GENOMIC DNA]</scope>
    <source>
        <strain evidence="18 19">M8UP22</strain>
    </source>
</reference>
<dbReference type="NCBIfam" id="TIGR00560">
    <property type="entry name" value="pgsA"/>
    <property type="match status" value="1"/>
</dbReference>
<gene>
    <name evidence="18" type="ORF">HDF08_000565</name>
</gene>
<dbReference type="AlphaFoldDB" id="A0A852V671"/>
<evidence type="ECO:0000256" key="14">
    <source>
        <dbReference type="ARBA" id="ARBA00048586"/>
    </source>
</evidence>
<dbReference type="Proteomes" id="UP000564385">
    <property type="component" value="Unassembled WGS sequence"/>
</dbReference>
<name>A0A852V671_9BACT</name>
<evidence type="ECO:0000256" key="16">
    <source>
        <dbReference type="RuleBase" id="RU003750"/>
    </source>
</evidence>
<dbReference type="EMBL" id="JACCCU010000001">
    <property type="protein sequence ID" value="NYF88498.1"/>
    <property type="molecule type" value="Genomic_DNA"/>
</dbReference>
<evidence type="ECO:0000256" key="12">
    <source>
        <dbReference type="ARBA" id="ARBA00023209"/>
    </source>
</evidence>
<dbReference type="GO" id="GO:0016020">
    <property type="term" value="C:membrane"/>
    <property type="evidence" value="ECO:0007669"/>
    <property type="project" value="UniProtKB-SubCell"/>
</dbReference>
<sequence length="235" mass="26013">MNLPNSITMSRIACVPLLIWILSPAFPFTGGHGTVGLRGGEQEIIASIVFILAAITDGLDGYLARRRKQITTMGMLLDPLADKLMVTAAYIILVAYNPRVVPPWIAVLVIGREFLVSGLRSIAAAEGFTIEASEIGKLKTVIQIVSVVAAILAHRWDYWVWFPNLGGGYIVGVHFIAVTAIYWMTIVSIISAVDYFIGFWKKIDHASDKRRKRRSFVLTRKPKPMPPAEHPSRIS</sequence>